<keyword evidence="3" id="KW-0540">Nuclease</keyword>
<dbReference type="PANTHER" id="PTHR15160">
    <property type="entry name" value="VON HIPPEL-LINDAU PROTEIN"/>
    <property type="match status" value="1"/>
</dbReference>
<comment type="function">
    <text evidence="6">Bifunctional nuclease with both RNase and DNase activities. Involved in basal defense response. Participates in abscisic acid-derived callose deposition following infection by a necrotrophic pathogen.</text>
</comment>
<dbReference type="AlphaFoldDB" id="A0A8S9HWV0"/>
<evidence type="ECO:0000256" key="5">
    <source>
        <dbReference type="ARBA" id="ARBA00023242"/>
    </source>
</evidence>
<proteinExistence type="inferred from homology"/>
<dbReference type="Pfam" id="PF02577">
    <property type="entry name" value="BFN_dom"/>
    <property type="match status" value="1"/>
</dbReference>
<dbReference type="PROSITE" id="PS51658">
    <property type="entry name" value="BFN"/>
    <property type="match status" value="1"/>
</dbReference>
<evidence type="ECO:0000256" key="4">
    <source>
        <dbReference type="ARBA" id="ARBA00022801"/>
    </source>
</evidence>
<dbReference type="GO" id="GO:0016567">
    <property type="term" value="P:protein ubiquitination"/>
    <property type="evidence" value="ECO:0007669"/>
    <property type="project" value="TreeGrafter"/>
</dbReference>
<keyword evidence="4" id="KW-0378">Hydrolase</keyword>
<evidence type="ECO:0000256" key="2">
    <source>
        <dbReference type="ARBA" id="ARBA00009095"/>
    </source>
</evidence>
<comment type="similarity">
    <text evidence="2">Belongs to the bifunctional nuclease family.</text>
</comment>
<dbReference type="EMBL" id="QGKY02001250">
    <property type="protein sequence ID" value="KAF2562104.1"/>
    <property type="molecule type" value="Genomic_DNA"/>
</dbReference>
<dbReference type="FunFam" id="3.10.690.10:FF:000002">
    <property type="entry name" value="Bifunctional nuclease 1"/>
    <property type="match status" value="1"/>
</dbReference>
<keyword evidence="5" id="KW-0539">Nucleus</keyword>
<reference evidence="8" key="1">
    <citation type="submission" date="2019-12" db="EMBL/GenBank/DDBJ databases">
        <title>Genome sequencing and annotation of Brassica cretica.</title>
        <authorList>
            <person name="Studholme D.J."/>
            <person name="Sarris P.F."/>
        </authorList>
    </citation>
    <scope>NUCLEOTIDE SEQUENCE</scope>
    <source>
        <strain evidence="8">PFS-102/07</strain>
        <tissue evidence="8">Leaf</tissue>
    </source>
</reference>
<dbReference type="Pfam" id="PF02721">
    <property type="entry name" value="DUF223"/>
    <property type="match status" value="1"/>
</dbReference>
<organism evidence="8">
    <name type="scientific">Brassica cretica</name>
    <name type="common">Mustard</name>
    <dbReference type="NCBI Taxonomy" id="69181"/>
    <lineage>
        <taxon>Eukaryota</taxon>
        <taxon>Viridiplantae</taxon>
        <taxon>Streptophyta</taxon>
        <taxon>Embryophyta</taxon>
        <taxon>Tracheophyta</taxon>
        <taxon>Spermatophyta</taxon>
        <taxon>Magnoliopsida</taxon>
        <taxon>eudicotyledons</taxon>
        <taxon>Gunneridae</taxon>
        <taxon>Pentapetalae</taxon>
        <taxon>rosids</taxon>
        <taxon>malvids</taxon>
        <taxon>Brassicales</taxon>
        <taxon>Brassicaceae</taxon>
        <taxon>Brassiceae</taxon>
        <taxon>Brassica</taxon>
    </lineage>
</organism>
<dbReference type="GO" id="GO:0016787">
    <property type="term" value="F:hydrolase activity"/>
    <property type="evidence" value="ECO:0007669"/>
    <property type="project" value="UniProtKB-KW"/>
</dbReference>
<gene>
    <name evidence="8" type="ORF">F2Q70_00016101</name>
</gene>
<evidence type="ECO:0000256" key="6">
    <source>
        <dbReference type="ARBA" id="ARBA00025428"/>
    </source>
</evidence>
<evidence type="ECO:0000256" key="3">
    <source>
        <dbReference type="ARBA" id="ARBA00022722"/>
    </source>
</evidence>
<dbReference type="InterPro" id="IPR003871">
    <property type="entry name" value="RFA1B/D_OB_1st"/>
</dbReference>
<dbReference type="InterPro" id="IPR012340">
    <property type="entry name" value="NA-bd_OB-fold"/>
</dbReference>
<protein>
    <recommendedName>
        <fullName evidence="7">BFN domain-containing protein</fullName>
    </recommendedName>
</protein>
<dbReference type="Gene3D" id="2.40.50.140">
    <property type="entry name" value="Nucleic acid-binding proteins"/>
    <property type="match status" value="1"/>
</dbReference>
<name>A0A8S9HWV0_BRACR</name>
<dbReference type="PANTHER" id="PTHR15160:SF3">
    <property type="entry name" value="BIFUNCTIONAL NUCLEASE 1"/>
    <property type="match status" value="1"/>
</dbReference>
<accession>A0A8S9HWV0</accession>
<comment type="caution">
    <text evidence="8">The sequence shown here is derived from an EMBL/GenBank/DDBJ whole genome shotgun (WGS) entry which is preliminary data.</text>
</comment>
<dbReference type="CDD" id="cd04480">
    <property type="entry name" value="RPA1_DBD_A_like"/>
    <property type="match status" value="1"/>
</dbReference>
<comment type="subcellular location">
    <subcellularLocation>
        <location evidence="1">Nucleus</location>
    </subcellularLocation>
</comment>
<dbReference type="SUPFAM" id="SSF50249">
    <property type="entry name" value="Nucleic acid-binding proteins"/>
    <property type="match status" value="1"/>
</dbReference>
<dbReference type="GO" id="GO:0030891">
    <property type="term" value="C:VCB complex"/>
    <property type="evidence" value="ECO:0007669"/>
    <property type="project" value="TreeGrafter"/>
</dbReference>
<dbReference type="InterPro" id="IPR003729">
    <property type="entry name" value="Bi_nuclease_dom"/>
</dbReference>
<dbReference type="InterPro" id="IPR036104">
    <property type="entry name" value="BFN_sf"/>
</dbReference>
<evidence type="ECO:0000259" key="7">
    <source>
        <dbReference type="PROSITE" id="PS51658"/>
    </source>
</evidence>
<dbReference type="GO" id="GO:0005634">
    <property type="term" value="C:nucleus"/>
    <property type="evidence" value="ECO:0007669"/>
    <property type="project" value="UniProtKB-SubCell"/>
</dbReference>
<evidence type="ECO:0000313" key="8">
    <source>
        <dbReference type="EMBL" id="KAF2562104.1"/>
    </source>
</evidence>
<evidence type="ECO:0000256" key="1">
    <source>
        <dbReference type="ARBA" id="ARBA00004123"/>
    </source>
</evidence>
<sequence length="490" mass="55494">MSKMKLAFTPVAQLKPDSENEIWKIKIRVVRMWRFQNGVKPGYVGGIDLILLDDKEDRIQACIRGKLISKFEDDLGEGKCCILMNFKLSPNLGNYRGTAHPFKIFFTWSTHVKKNCEEIPNDSLHFNCISFDDLLSQKHDEKVFVGCAKKVNRYLNPETEEIEMDKFSCDGCETIFNSGNEFPRELLALEGREFVFKVNKPETSKNYTPSTFKTDIPAIGPHFSNSTETTLSLVNDVFEKSSNSISASTESTSTPTKKRAIEVKSGADGFMVKMRDGRQLRCVHNNPQGGHLPDYAPHPAIVLKMEDGTGLLLPIIVLEMPSVLLMAAMTNVQIARPTMYQVVKEMVDKMGYEVRLVRVTKRVHEAYFAQLYLSKVGNASDCISFDLRPSDAINIAVRCKVPIQVNKYLAYSDGMRVIESGKLSQQTPASDGLLFTEQDRPNGQACLDTKEFNILSNMMQAVNEERYDEAAEWRDKLGQFRAKRNLRKYT</sequence>
<dbReference type="GO" id="GO:0004518">
    <property type="term" value="F:nuclease activity"/>
    <property type="evidence" value="ECO:0007669"/>
    <property type="project" value="UniProtKB-UniRule"/>
</dbReference>
<feature type="domain" description="BFN" evidence="7">
    <location>
        <begin position="282"/>
        <end position="417"/>
    </location>
</feature>
<dbReference type="SUPFAM" id="SSF103256">
    <property type="entry name" value="Hypothetical protein TM0160"/>
    <property type="match status" value="1"/>
</dbReference>
<dbReference type="Gene3D" id="3.10.690.10">
    <property type="entry name" value="Bifunctional nuclease domain"/>
    <property type="match status" value="1"/>
</dbReference>